<dbReference type="EMBL" id="JBHTHM010000042">
    <property type="protein sequence ID" value="MFD0782775.1"/>
    <property type="molecule type" value="Genomic_DNA"/>
</dbReference>
<organism evidence="2 3">
    <name type="scientific">Micromonospora azadirachtae</name>
    <dbReference type="NCBI Taxonomy" id="1970735"/>
    <lineage>
        <taxon>Bacteria</taxon>
        <taxon>Bacillati</taxon>
        <taxon>Actinomycetota</taxon>
        <taxon>Actinomycetes</taxon>
        <taxon>Micromonosporales</taxon>
        <taxon>Micromonosporaceae</taxon>
        <taxon>Micromonospora</taxon>
    </lineage>
</organism>
<evidence type="ECO:0008006" key="4">
    <source>
        <dbReference type="Google" id="ProtNLM"/>
    </source>
</evidence>
<sequence length="1937" mass="207330">MSAFAPANFGSKRTGSPKPPGADSLPPGIAERLRDCGQAHTRLLGLGEGKPVDVTAPWAGDKRTVGVMAAPGETTRTLADRILAGPEFGREGDPVDSITLLTSTGIGAELRLEFAARGFPVRVYEASSSLTIEPSFTITGGGHWVVHGDLTAMQELAVTYELIRADQTDFGYAAAPTRAPGSKVPIDDRAGSRALLDSALDVARSRSDGVLDLTVVARTLSRAERPALLWPALLRLLRGQLGQIRTVVDMYLDPQTGRWRTVDLPVEVRRLFTATGRHSLEGDTGRRDVDFNRGATLLSGAAIERPLDREALATWLAESAVDRTAQREPLPAADVAGLTADLQSEIIGRLRALKVDERTARAWADEMINGARDASLPMRTTPVQDESLEVPDTPTELESTVAVPIGGGVYRVLREVLIDDPAPLRAAYEVAAHYLRDRTGAEVSPGDAADVAAMSGPVSTLVEIIALSHLRLRGALDPKRVPPVDANRQMPVLVTAAGPHLRGFLATHETVIRQALADTLPPPAGDTPLWDTRIGETTTLGESLRELFDPENDVAGQWLPAVGGQVHAAEARRGDDPWHLPHINLRLAADRRWALDQVAAASHSAASLLAALDVIAEGVDPAEALTDVATRSAALGRLQDLLGSAVARYPHLELAARGVLRDAYRLDLPDWLAETLAALPHSDGRTVGSAQRLGDLLGGAGVIPPRRSAWTAPALAAALDGEWRDVSVEGLWALPVGSVTPLWGHGGSSDRERVVLMQRSLTGLTLVDTLAPVDARIRRVSDRLGVTALLAEPIRVMVDGDDRIIPVAPNRRGGGVVAGATSTSPSSHDGLAAPNFGGAARGAEQRVPRTAGRRPDLEPIVITVDGRAAGHDQTLDDLDDEAPGTSGQVALIEVVAQDPAAIGLGWLAEVNPWRGVGGDFLTNCVLAAIGTDMSLEAGGTFGHQVPPAGELDLTFLSAYANDPARKADQPAKPFRFVRATVGDVLRALDIGEVGDRGIVAVPGEPGHVLNAVRTAHGSMLLDGQLGKLVRLAESLPIYFLSLTSTLVVDGPAVPEPELGRQKAGAAGFEAETRARLDATSWEGRQFDDQPKIAKSPLIDVAIDLDGDAVILELVSEPYNLLDGEDEFADRRQVLAAFRAEHEALRGVAPGTNLSDFYARRGFKVDARAEAFHITASHRSHGNYMQHTVGLPLAGLYDFMAFAEENANAAHGVDLSRLAREFADDVVESYVGHRSTVAWERDLEAMSLRGFMASVFAHVLAAAYRDATDPTVLIKNSLLVASRVSLAAMRRALPDNVQRWLAGNVPWLREHFRDKALTHRKLAGHLTRTGFRDVLSFSHDGSDGSLITAGKFLNNALLPAGPGNEPLDHRRVLHIRTTFESMRTPKGGLPVAPQELRFFNKDLVGLADALDGIDRIDEEVKEIDRRIRNVPRSPDAAGRDQPYQIDFRSGRRDIDRQQLDRIAALAYQIVQNTDRALAAGVTTATQVTVEGGGNKSGSGASGERAENVATALRREVARQLSARHLDQNTVKIHAVDRATALSRLPDARDRPSTSEQRRSVKVWAEPLYPPTAAPSRAARFALGSSRFGHAAAGWPRTPLPTRHTAESLAESHPWLGAINPSRAAGGEAMTNCVVSALSFVLAEEEQAPIEAATTEALPGSYLVNFQRQRLGLDDEQHRAYLIPDMAAAAEALRHAGDGAKALVAVRSSIGNHVYVGFTDAAGVTFVDPQLGELAADPVHATGLVMLPLSPQIPAPPGSRLLTSDEVGPPEPANEETLAWQSDGARTAVPDSVGLMSRLFGRAGNDVPRERVAALVAEWRFPVGLRLEPTEDADWIGTPDWVAERLVDPTMSGVHSPPTWAAFRRLVDRAGEGGVALTLPEAGRDTAAYMRAGGEIWRIRLGPEGVEAERWTEPPALPIGVEEPPRRVLAFNKCADFLV</sequence>
<gene>
    <name evidence="2" type="ORF">ACFQZ8_02365</name>
</gene>
<protein>
    <recommendedName>
        <fullName evidence="4">Papain fold toxin 1, glutamine deamidase</fullName>
    </recommendedName>
</protein>
<proteinExistence type="predicted"/>
<feature type="region of interest" description="Disordered" evidence="1">
    <location>
        <begin position="1"/>
        <end position="26"/>
    </location>
</feature>
<dbReference type="Proteomes" id="UP001597053">
    <property type="component" value="Unassembled WGS sequence"/>
</dbReference>
<reference evidence="3" key="1">
    <citation type="journal article" date="2019" name="Int. J. Syst. Evol. Microbiol.">
        <title>The Global Catalogue of Microorganisms (GCM) 10K type strain sequencing project: providing services to taxonomists for standard genome sequencing and annotation.</title>
        <authorList>
            <consortium name="The Broad Institute Genomics Platform"/>
            <consortium name="The Broad Institute Genome Sequencing Center for Infectious Disease"/>
            <person name="Wu L."/>
            <person name="Ma J."/>
        </authorList>
    </citation>
    <scope>NUCLEOTIDE SEQUENCE [LARGE SCALE GENOMIC DNA]</scope>
    <source>
        <strain evidence="3">JCM 32148</strain>
    </source>
</reference>
<accession>A0ABW2ZW23</accession>
<evidence type="ECO:0000313" key="2">
    <source>
        <dbReference type="EMBL" id="MFD0782775.1"/>
    </source>
</evidence>
<name>A0ABW2ZW23_9ACTN</name>
<evidence type="ECO:0000256" key="1">
    <source>
        <dbReference type="SAM" id="MobiDB-lite"/>
    </source>
</evidence>
<evidence type="ECO:0000313" key="3">
    <source>
        <dbReference type="Proteomes" id="UP001597053"/>
    </source>
</evidence>
<keyword evidence="3" id="KW-1185">Reference proteome</keyword>
<comment type="caution">
    <text evidence="2">The sequence shown here is derived from an EMBL/GenBank/DDBJ whole genome shotgun (WGS) entry which is preliminary data.</text>
</comment>